<feature type="signal peptide" evidence="1">
    <location>
        <begin position="1"/>
        <end position="18"/>
    </location>
</feature>
<feature type="chain" id="PRO_5003834694" evidence="1">
    <location>
        <begin position="19"/>
        <end position="111"/>
    </location>
</feature>
<name>K0L0Q4_WICCF</name>
<keyword evidence="1" id="KW-0732">Signal</keyword>
<organism evidence="2 3">
    <name type="scientific">Wickerhamomyces ciferrii (strain ATCC 14091 / BCRC 22168 / CBS 111 / JCM 3599 / NBRC 0793 / NRRL Y-1031 F-60-10)</name>
    <name type="common">Yeast</name>
    <name type="synonym">Pichia ciferrii</name>
    <dbReference type="NCBI Taxonomy" id="1206466"/>
    <lineage>
        <taxon>Eukaryota</taxon>
        <taxon>Fungi</taxon>
        <taxon>Dikarya</taxon>
        <taxon>Ascomycota</taxon>
        <taxon>Saccharomycotina</taxon>
        <taxon>Saccharomycetes</taxon>
        <taxon>Phaffomycetales</taxon>
        <taxon>Wickerhamomycetaceae</taxon>
        <taxon>Wickerhamomyces</taxon>
    </lineage>
</organism>
<dbReference type="AlphaFoldDB" id="K0L0Q4"/>
<evidence type="ECO:0000313" key="2">
    <source>
        <dbReference type="EMBL" id="CCH47033.1"/>
    </source>
</evidence>
<comment type="caution">
    <text evidence="2">The sequence shown here is derived from an EMBL/GenBank/DDBJ whole genome shotgun (WGS) entry which is preliminary data.</text>
</comment>
<reference evidence="2 3" key="1">
    <citation type="journal article" date="2012" name="Eukaryot. Cell">
        <title>Draft genome sequence of Wickerhamomyces ciferrii NRRL Y-1031 F-60-10.</title>
        <authorList>
            <person name="Schneider J."/>
            <person name="Andrea H."/>
            <person name="Blom J."/>
            <person name="Jaenicke S."/>
            <person name="Ruckert C."/>
            <person name="Schorsch C."/>
            <person name="Szczepanowski R."/>
            <person name="Farwick M."/>
            <person name="Goesmann A."/>
            <person name="Puhler A."/>
            <person name="Schaffer S."/>
            <person name="Tauch A."/>
            <person name="Kohler T."/>
            <person name="Brinkrolf K."/>
        </authorList>
    </citation>
    <scope>NUCLEOTIDE SEQUENCE [LARGE SCALE GENOMIC DNA]</scope>
    <source>
        <strain evidence="3">ATCC 14091 / BCRC 22168 / CBS 111 / JCM 3599 / NBRC 0793 / NRRL Y-1031 F-60-10</strain>
    </source>
</reference>
<dbReference type="EMBL" id="CAIF01000300">
    <property type="protein sequence ID" value="CCH47033.1"/>
    <property type="molecule type" value="Genomic_DNA"/>
</dbReference>
<proteinExistence type="predicted"/>
<gene>
    <name evidence="2" type="ORF">BN7_6642</name>
</gene>
<sequence length="111" mass="12529">MKLSSIVAQGVFLSGILASGNSTDEVTNKAKVPGPVLCFEANQSRYCHKHDVQKCVVEYKGQSGPYQRSTKDALSYCSFFCSKIKNVDDCRDMKNKFEYFPNWYCADVPYC</sequence>
<dbReference type="HOGENOM" id="CLU_127832_0_0_1"/>
<protein>
    <submittedName>
        <fullName evidence="2">Secreted protein</fullName>
    </submittedName>
</protein>
<evidence type="ECO:0000313" key="3">
    <source>
        <dbReference type="Proteomes" id="UP000009328"/>
    </source>
</evidence>
<keyword evidence="3" id="KW-1185">Reference proteome</keyword>
<accession>K0L0Q4</accession>
<evidence type="ECO:0000256" key="1">
    <source>
        <dbReference type="SAM" id="SignalP"/>
    </source>
</evidence>
<dbReference type="Proteomes" id="UP000009328">
    <property type="component" value="Unassembled WGS sequence"/>
</dbReference>
<dbReference type="InParanoid" id="K0L0Q4"/>